<dbReference type="GO" id="GO:0005737">
    <property type="term" value="C:cytoplasm"/>
    <property type="evidence" value="ECO:0007669"/>
    <property type="project" value="UniProtKB-SubCell"/>
</dbReference>
<keyword evidence="5 12" id="KW-0436">Ligase</keyword>
<evidence type="ECO:0000259" key="14">
    <source>
        <dbReference type="Pfam" id="PF08264"/>
    </source>
</evidence>
<dbReference type="PANTHER" id="PTHR42780:SF1">
    <property type="entry name" value="ISOLEUCINE--TRNA LIGASE, CYTOPLASMIC"/>
    <property type="match status" value="1"/>
</dbReference>
<dbReference type="GO" id="GO:0002161">
    <property type="term" value="F:aminoacyl-tRNA deacylase activity"/>
    <property type="evidence" value="ECO:0007669"/>
    <property type="project" value="InterPro"/>
</dbReference>
<dbReference type="Pfam" id="PF19302">
    <property type="entry name" value="DUF5915"/>
    <property type="match status" value="1"/>
</dbReference>
<dbReference type="InterPro" id="IPR023586">
    <property type="entry name" value="Ile-tRNA-ligase_type2"/>
</dbReference>
<keyword evidence="9 12" id="KW-0030">Aminoacyl-tRNA synthetase</keyword>
<reference evidence="15" key="1">
    <citation type="submission" date="2021-01" db="EMBL/GenBank/DDBJ databases">
        <authorList>
            <person name="Corre E."/>
            <person name="Pelletier E."/>
            <person name="Niang G."/>
            <person name="Scheremetjew M."/>
            <person name="Finn R."/>
            <person name="Kale V."/>
            <person name="Holt S."/>
            <person name="Cochrane G."/>
            <person name="Meng A."/>
            <person name="Brown T."/>
            <person name="Cohen L."/>
        </authorList>
    </citation>
    <scope>NUCLEOTIDE SEQUENCE</scope>
    <source>
        <strain evidence="15">CCMP1243</strain>
    </source>
</reference>
<comment type="catalytic activity">
    <reaction evidence="11">
        <text>tRNA(Ile) + L-isoleucine + ATP = L-isoleucyl-tRNA(Ile) + AMP + diphosphate</text>
        <dbReference type="Rhea" id="RHEA:11060"/>
        <dbReference type="Rhea" id="RHEA-COMP:9666"/>
        <dbReference type="Rhea" id="RHEA-COMP:9695"/>
        <dbReference type="ChEBI" id="CHEBI:30616"/>
        <dbReference type="ChEBI" id="CHEBI:33019"/>
        <dbReference type="ChEBI" id="CHEBI:58045"/>
        <dbReference type="ChEBI" id="CHEBI:78442"/>
        <dbReference type="ChEBI" id="CHEBI:78528"/>
        <dbReference type="ChEBI" id="CHEBI:456215"/>
        <dbReference type="EC" id="6.1.1.5"/>
    </reaction>
</comment>
<dbReference type="Gene3D" id="1.10.730.10">
    <property type="entry name" value="Isoleucyl-tRNA Synthetase, Domain 1"/>
    <property type="match status" value="1"/>
</dbReference>
<dbReference type="SUPFAM" id="SSF47323">
    <property type="entry name" value="Anticodon-binding domain of a subclass of class I aminoacyl-tRNA synthetases"/>
    <property type="match status" value="1"/>
</dbReference>
<comment type="subcellular location">
    <subcellularLocation>
        <location evidence="1">Cytoplasm</location>
    </subcellularLocation>
</comment>
<gene>
    <name evidence="15" type="ORF">RMAR1173_LOCUS17284</name>
</gene>
<dbReference type="SUPFAM" id="SSF50677">
    <property type="entry name" value="ValRS/IleRS/LeuRS editing domain"/>
    <property type="match status" value="1"/>
</dbReference>
<dbReference type="Pfam" id="PF08264">
    <property type="entry name" value="Anticodon_1"/>
    <property type="match status" value="1"/>
</dbReference>
<evidence type="ECO:0000256" key="3">
    <source>
        <dbReference type="ARBA" id="ARBA00013165"/>
    </source>
</evidence>
<dbReference type="FunFam" id="3.40.50.620:FF:000050">
    <property type="entry name" value="Isoleucyl-tRNA synthetase,cytoplasmic"/>
    <property type="match status" value="1"/>
</dbReference>
<dbReference type="PANTHER" id="PTHR42780">
    <property type="entry name" value="SOLEUCYL-TRNA SYNTHETASE"/>
    <property type="match status" value="1"/>
</dbReference>
<evidence type="ECO:0000256" key="2">
    <source>
        <dbReference type="ARBA" id="ARBA00005594"/>
    </source>
</evidence>
<dbReference type="AlphaFoldDB" id="A0A7S2WSX5"/>
<evidence type="ECO:0000256" key="4">
    <source>
        <dbReference type="ARBA" id="ARBA00022490"/>
    </source>
</evidence>
<dbReference type="InterPro" id="IPR033709">
    <property type="entry name" value="Anticodon_Ile_ABEc"/>
</dbReference>
<dbReference type="InterPro" id="IPR002300">
    <property type="entry name" value="aa-tRNA-synth_Ia"/>
</dbReference>
<sequence>MAAEDDVVAKLLAELPANLSFPEEEERVLAFWAEIDAFKTQLELTRGKPEYTFYDGPPFATGLPHYGHILAGTIKDTVTRYASQTGHFVERRFGWDCHGLPVEFEIDKTLGITNRDQVFEMGIDKYNAECRSIVSRYTKEWESTVKRLGRWIDFENDYKTMNPWFMESVWWVFKQLFAKGLVYQGYKVMPYSTACGTPLSNFEAGLNYKEVEDPAVVVSFPLEEDPSVSLLAWTTTPWTLPSNLALCVNVEFDYVKIQDVKTERLYILLETRLVQLYPVMGGKKWKPEKNSTLFTVLEKIKGKDLVGKRYTPLFRYFVDSFGESAFRVIEDGYVTADGGTGIVHQAPAFGEDDYRVCLKHGVIAKGVQLPCPVDFNGCYTAEVSDFEGQHVKQADAAICDMLKAQGRLVASAKYLHSYPFCWRSDTPLIYKAVPSWFVAVEQFKDRLLKNNEQTYWVPNFVKEGRFHNWLKEARDWAISRNRFWGTPIPIWASEDMQELIAIGSVAELEELAGLPKGSVTDLHRESIDDIVIPSKQGKGNLRRVDEVFDCWFESGSMPYAQLHYPFENKERFEKGFPAHFIAEGLDQTRGWFYTLMVLSTALFDRPAFSNLIVNGMVLAADGKKMSKRLKNYPDPNAVIATYGADALRMYLINSPVVRAEPLKFTEPGVKGVARDVILPWYNTFRFFLQNAHRWQLATGKTFRPDAALASSSANPINVWIRAELQSLIAFVHEEMSKYRLYTVMPRLVSFLEQLSKWYLRLNRDRLRGADGEEEALVGLSVLYFVVISVASIMSPFTPFFSEFLYQKLRQLHPDFAKPDKEAMGSAQSVHFLTLPRPEAVDPGLNARVAEEMAALQTVIELGRKAKEAQNISHKKPVKEVIIVTCNPVHAAGLHKLQNYLESELSALKITVTDKEDQWCSYKAIPNFKELGKRCGKQMQQVKKAIVELSNSDMATFRATGELKVLDFDLGRTDLAVTRHFAGDKAKFAHMESEDGSMVIAIDTEEDAGIIRSWVSRELVSTVQKLRKVALLEVGDKIEVFFREIGDTQIAAALEDPAIATAVEQKLGCRPLPKNWVASWTRVLASSTTTVRGGELEVLIALPSLVLAEENLRALSPETNPDSVGQLLGSLPPESPQDLETSVTVFLDGKTLALVRGEHYFLSAQEMILAAKRP</sequence>
<evidence type="ECO:0000256" key="1">
    <source>
        <dbReference type="ARBA" id="ARBA00004496"/>
    </source>
</evidence>
<name>A0A7S2WSX5_9STRA</name>
<evidence type="ECO:0000256" key="8">
    <source>
        <dbReference type="ARBA" id="ARBA00022917"/>
    </source>
</evidence>
<proteinExistence type="inferred from homology"/>
<dbReference type="EMBL" id="HBHJ01026203">
    <property type="protein sequence ID" value="CAD9705930.1"/>
    <property type="molecule type" value="Transcribed_RNA"/>
</dbReference>
<organism evidence="15">
    <name type="scientific">Rhizochromulina marina</name>
    <dbReference type="NCBI Taxonomy" id="1034831"/>
    <lineage>
        <taxon>Eukaryota</taxon>
        <taxon>Sar</taxon>
        <taxon>Stramenopiles</taxon>
        <taxon>Ochrophyta</taxon>
        <taxon>Dictyochophyceae</taxon>
        <taxon>Rhizochromulinales</taxon>
        <taxon>Rhizochromulina</taxon>
    </lineage>
</organism>
<evidence type="ECO:0000256" key="11">
    <source>
        <dbReference type="ARBA" id="ARBA00048359"/>
    </source>
</evidence>
<dbReference type="InterPro" id="IPR002301">
    <property type="entry name" value="Ile-tRNA-ligase"/>
</dbReference>
<dbReference type="Pfam" id="PF00133">
    <property type="entry name" value="tRNA-synt_1"/>
    <property type="match status" value="1"/>
</dbReference>
<evidence type="ECO:0000259" key="13">
    <source>
        <dbReference type="Pfam" id="PF00133"/>
    </source>
</evidence>
<keyword evidence="4" id="KW-0963">Cytoplasm</keyword>
<dbReference type="GO" id="GO:0000049">
    <property type="term" value="F:tRNA binding"/>
    <property type="evidence" value="ECO:0007669"/>
    <property type="project" value="InterPro"/>
</dbReference>
<keyword evidence="8 12" id="KW-0648">Protein biosynthesis</keyword>
<keyword evidence="6 12" id="KW-0547">Nucleotide-binding</keyword>
<comment type="similarity">
    <text evidence="2 12">Belongs to the class-I aminoacyl-tRNA synthetase family.</text>
</comment>
<dbReference type="InterPro" id="IPR013155">
    <property type="entry name" value="M/V/L/I-tRNA-synth_anticd-bd"/>
</dbReference>
<accession>A0A7S2WSX5</accession>
<dbReference type="GO" id="GO:0005524">
    <property type="term" value="F:ATP binding"/>
    <property type="evidence" value="ECO:0007669"/>
    <property type="project" value="UniProtKB-KW"/>
</dbReference>
<dbReference type="CDD" id="cd00818">
    <property type="entry name" value="IleRS_core"/>
    <property type="match status" value="1"/>
</dbReference>
<dbReference type="PRINTS" id="PR00984">
    <property type="entry name" value="TRNASYNTHILE"/>
</dbReference>
<feature type="domain" description="Methionyl/Valyl/Leucyl/Isoleucyl-tRNA synthetase anticodon-binding" evidence="14">
    <location>
        <begin position="719"/>
        <end position="880"/>
    </location>
</feature>
<evidence type="ECO:0000313" key="15">
    <source>
        <dbReference type="EMBL" id="CAD9705930.1"/>
    </source>
</evidence>
<protein>
    <recommendedName>
        <fullName evidence="3">isoleucine--tRNA ligase</fullName>
        <ecNumber evidence="3">6.1.1.5</ecNumber>
    </recommendedName>
    <alternativeName>
        <fullName evidence="10">Isoleucyl-tRNA synthetase</fullName>
    </alternativeName>
</protein>
<dbReference type="FunFam" id="3.40.50.620:FF:000023">
    <property type="entry name" value="Isoleucyl-tRNA synthetase,cytoplasmic"/>
    <property type="match status" value="1"/>
</dbReference>
<dbReference type="InterPro" id="IPR009080">
    <property type="entry name" value="tRNAsynth_Ia_anticodon-bd"/>
</dbReference>
<dbReference type="Gene3D" id="3.40.50.620">
    <property type="entry name" value="HUPs"/>
    <property type="match status" value="2"/>
</dbReference>
<evidence type="ECO:0000256" key="9">
    <source>
        <dbReference type="ARBA" id="ARBA00023146"/>
    </source>
</evidence>
<dbReference type="GO" id="GO:0004822">
    <property type="term" value="F:isoleucine-tRNA ligase activity"/>
    <property type="evidence" value="ECO:0007669"/>
    <property type="project" value="UniProtKB-EC"/>
</dbReference>
<dbReference type="PROSITE" id="PS00178">
    <property type="entry name" value="AA_TRNA_LIGASE_I"/>
    <property type="match status" value="1"/>
</dbReference>
<evidence type="ECO:0000256" key="6">
    <source>
        <dbReference type="ARBA" id="ARBA00022741"/>
    </source>
</evidence>
<keyword evidence="7 12" id="KW-0067">ATP-binding</keyword>
<evidence type="ECO:0000256" key="7">
    <source>
        <dbReference type="ARBA" id="ARBA00022840"/>
    </source>
</evidence>
<dbReference type="InterPro" id="IPR014729">
    <property type="entry name" value="Rossmann-like_a/b/a_fold"/>
</dbReference>
<dbReference type="InterPro" id="IPR001412">
    <property type="entry name" value="aa-tRNA-synth_I_CS"/>
</dbReference>
<dbReference type="CDD" id="cd07961">
    <property type="entry name" value="Anticodon_Ia_Ile_ABEc"/>
    <property type="match status" value="1"/>
</dbReference>
<evidence type="ECO:0000256" key="5">
    <source>
        <dbReference type="ARBA" id="ARBA00022598"/>
    </source>
</evidence>
<dbReference type="EC" id="6.1.1.5" evidence="3"/>
<evidence type="ECO:0000256" key="12">
    <source>
        <dbReference type="RuleBase" id="RU363035"/>
    </source>
</evidence>
<dbReference type="SUPFAM" id="SSF52374">
    <property type="entry name" value="Nucleotidylyl transferase"/>
    <property type="match status" value="1"/>
</dbReference>
<dbReference type="NCBIfam" id="TIGR00392">
    <property type="entry name" value="ileS"/>
    <property type="match status" value="1"/>
</dbReference>
<evidence type="ECO:0000256" key="10">
    <source>
        <dbReference type="ARBA" id="ARBA00032665"/>
    </source>
</evidence>
<feature type="domain" description="Aminoacyl-tRNA synthetase class Ia" evidence="13">
    <location>
        <begin position="28"/>
        <end position="661"/>
    </location>
</feature>
<dbReference type="InterPro" id="IPR009008">
    <property type="entry name" value="Val/Leu/Ile-tRNA-synth_edit"/>
</dbReference>
<dbReference type="GO" id="GO:0006428">
    <property type="term" value="P:isoleucyl-tRNA aminoacylation"/>
    <property type="evidence" value="ECO:0007669"/>
    <property type="project" value="InterPro"/>
</dbReference>